<dbReference type="PATRIC" id="fig|1333534.5.peg.1738"/>
<proteinExistence type="predicted"/>
<dbReference type="HOGENOM" id="CLU_024795_0_0_9"/>
<protein>
    <recommendedName>
        <fullName evidence="2">Helicase XPB/Ssl2 N-terminal domain-containing protein</fullName>
    </recommendedName>
</protein>
<organism evidence="3 4">
    <name type="scientific">Paenibacillus durus ATCC 35681</name>
    <dbReference type="NCBI Taxonomy" id="1333534"/>
    <lineage>
        <taxon>Bacteria</taxon>
        <taxon>Bacillati</taxon>
        <taxon>Bacillota</taxon>
        <taxon>Bacilli</taxon>
        <taxon>Bacillales</taxon>
        <taxon>Paenibacillaceae</taxon>
        <taxon>Paenibacillus</taxon>
    </lineage>
</organism>
<dbReference type="OrthoDB" id="2987331at2"/>
<dbReference type="RefSeq" id="WP_046723096.1">
    <property type="nucleotide sequence ID" value="NZ_CP011114.1"/>
</dbReference>
<gene>
    <name evidence="3" type="ORF">VK70_07945</name>
</gene>
<dbReference type="Proteomes" id="UP000034189">
    <property type="component" value="Chromosome"/>
</dbReference>
<sequence length="649" mass="71395">MTMNDRGISGGDAELQRLSGDACSVLKRICAAHADHPFQEGREDSLRPSEMTRAEFRLALSELWREGWLAAVRKIGGERIFYIPSGRWETAQNHFFPITPPTLSSDGIHLSAQADPGLAGELFRALLFAAEEGLPLTAKGAVHKKYVNLLAAKLQLNERHLQGLGLRSPYPEDYPLPAILAMDLLLHLGLLERGQQAYSLAAPSVENWLRLDDSEMFALLLSAVSRRYGRRTAADRHFRCLIARPAYLPGRWYSLKDTVGWMEAQGLSAPGDRAALMEASVAWLNGLAGFGWCEAGVTAEGSPCFRWTSVKPQAEQPIKKAGQAAERIIVQPDLEVLVPEETSYSLRWSLACFAELDQCDGMWSFRLTRERLERASGRGMSPQEIIAWLDRCADHGLPGEVRAVLGQWSRDIGRTALAETLVLSCRNEQDADLIAGHPRLLGSLERLGPRHFGVSRDQANLVRKELASAGMAPLEGLPSRSDEAKSADGLFRLSSPPSGESEPGLQFTLPSDPAAGLWRGDDYAAALPPEMPPTLASPKELWPDSADVPSMWIKERRRYHASTARLIMEQAMKWGTKVRLTMEEQTCEFIPSRILPGAWKVSGYLLGESGETSQERELSDEDWDKIQLVVPSFPAVPPSAPGGGCGMMG</sequence>
<dbReference type="Pfam" id="PF13625">
    <property type="entry name" value="Helicase_C_3"/>
    <property type="match status" value="1"/>
</dbReference>
<feature type="compositionally biased region" description="Low complexity" evidence="1">
    <location>
        <begin position="494"/>
        <end position="504"/>
    </location>
</feature>
<dbReference type="EMBL" id="CP011114">
    <property type="protein sequence ID" value="AKG34513.1"/>
    <property type="molecule type" value="Genomic_DNA"/>
</dbReference>
<reference evidence="3 4" key="2">
    <citation type="journal article" date="2016" name="Genome Announc.">
        <title>Genome Sequence of a Gram-Positive Diazotroph, Paenibacillus durus Type Strain ATCC 35681.</title>
        <authorList>
            <person name="Halim M.A."/>
            <person name="Rahman A.Y."/>
            <person name="Sim K.S."/>
            <person name="Yam H.C."/>
            <person name="Rahim A.A."/>
            <person name="Ghazali A.H."/>
            <person name="Najimudin N."/>
        </authorList>
    </citation>
    <scope>NUCLEOTIDE SEQUENCE [LARGE SCALE GENOMIC DNA]</scope>
    <source>
        <strain evidence="3 4">ATCC 35681</strain>
    </source>
</reference>
<evidence type="ECO:0000313" key="3">
    <source>
        <dbReference type="EMBL" id="AKG34513.1"/>
    </source>
</evidence>
<reference evidence="3 4" key="1">
    <citation type="submission" date="2015-03" db="EMBL/GenBank/DDBJ databases">
        <authorList>
            <person name="Abdul Halim M."/>
        </authorList>
    </citation>
    <scope>NUCLEOTIDE SEQUENCE [LARGE SCALE GENOMIC DNA]</scope>
    <source>
        <strain evidence="3 4">ATCC 35681</strain>
    </source>
</reference>
<feature type="region of interest" description="Disordered" evidence="1">
    <location>
        <begin position="489"/>
        <end position="511"/>
    </location>
</feature>
<feature type="domain" description="Helicase XPB/Ssl2 N-terminal" evidence="2">
    <location>
        <begin position="328"/>
        <end position="440"/>
    </location>
</feature>
<dbReference type="AlphaFoldDB" id="A0A0F7F9J0"/>
<name>A0A0F7F9J0_PAEDU</name>
<evidence type="ECO:0000313" key="4">
    <source>
        <dbReference type="Proteomes" id="UP000034189"/>
    </source>
</evidence>
<accession>A0A0F7F9J0</accession>
<evidence type="ECO:0000259" key="2">
    <source>
        <dbReference type="Pfam" id="PF13625"/>
    </source>
</evidence>
<dbReference type="InterPro" id="IPR032830">
    <property type="entry name" value="XPB/Ssl2_N"/>
</dbReference>
<evidence type="ECO:0000256" key="1">
    <source>
        <dbReference type="SAM" id="MobiDB-lite"/>
    </source>
</evidence>